<proteinExistence type="predicted"/>
<reference evidence="3" key="1">
    <citation type="submission" date="2022-11" db="UniProtKB">
        <authorList>
            <consortium name="WormBaseParasite"/>
        </authorList>
    </citation>
    <scope>IDENTIFICATION</scope>
</reference>
<dbReference type="AlphaFoldDB" id="A0A915L7P8"/>
<feature type="signal peptide" evidence="1">
    <location>
        <begin position="1"/>
        <end position="50"/>
    </location>
</feature>
<keyword evidence="2" id="KW-1185">Reference proteome</keyword>
<evidence type="ECO:0000313" key="3">
    <source>
        <dbReference type="WBParaSite" id="nRc.2.0.1.t46842-RA"/>
    </source>
</evidence>
<evidence type="ECO:0000313" key="2">
    <source>
        <dbReference type="Proteomes" id="UP000887565"/>
    </source>
</evidence>
<name>A0A915L7P8_ROMCU</name>
<sequence>MHDTKTQGIRTQRITTQTLDCRTNLPIKVSPLWNMLFLLVACTLYSQIEASTAPEAVDYKRANPWGKASGMWGKRAAPLEVFEENGASMDDEDMDMDKRNWGKASGMWGKRSVDYSYYPRVASRGSPWGKASGMWGKRASSPWGKASGMWGKKRAASWAKASSMWEIQKSSSTHFYNPFTLKLQTQRQPKKKKVYIEAIFYNI</sequence>
<feature type="chain" id="PRO_5037249172" evidence="1">
    <location>
        <begin position="51"/>
        <end position="203"/>
    </location>
</feature>
<accession>A0A915L7P8</accession>
<dbReference type="Proteomes" id="UP000887565">
    <property type="component" value="Unplaced"/>
</dbReference>
<dbReference type="WBParaSite" id="nRc.2.0.1.t46842-RA">
    <property type="protein sequence ID" value="nRc.2.0.1.t46842-RA"/>
    <property type="gene ID" value="nRc.2.0.1.g46842"/>
</dbReference>
<organism evidence="2 3">
    <name type="scientific">Romanomermis culicivorax</name>
    <name type="common">Nematode worm</name>
    <dbReference type="NCBI Taxonomy" id="13658"/>
    <lineage>
        <taxon>Eukaryota</taxon>
        <taxon>Metazoa</taxon>
        <taxon>Ecdysozoa</taxon>
        <taxon>Nematoda</taxon>
        <taxon>Enoplea</taxon>
        <taxon>Dorylaimia</taxon>
        <taxon>Mermithida</taxon>
        <taxon>Mermithoidea</taxon>
        <taxon>Mermithidae</taxon>
        <taxon>Romanomermis</taxon>
    </lineage>
</organism>
<keyword evidence="1" id="KW-0732">Signal</keyword>
<protein>
    <submittedName>
        <fullName evidence="3">Uncharacterized protein</fullName>
    </submittedName>
</protein>
<evidence type="ECO:0000256" key="1">
    <source>
        <dbReference type="SAM" id="SignalP"/>
    </source>
</evidence>